<accession>A0A1L7NI55</accession>
<feature type="transmembrane region" description="Helical" evidence="2">
    <location>
        <begin position="294"/>
        <end position="314"/>
    </location>
</feature>
<name>A0A1L7NI55_PSEPU</name>
<reference evidence="3 4" key="1">
    <citation type="submission" date="2015-11" db="EMBL/GenBank/DDBJ databases">
        <title>Complete genome sequencing of a biphenyl-degrading bacterium, Pseudomonas putida KF715 (=NBRC110667).</title>
        <authorList>
            <person name="Suenaga H."/>
            <person name="Fujihara N."/>
            <person name="Watanabe T."/>
            <person name="Hirose J."/>
            <person name="Kimura N."/>
            <person name="Yamazoe A."/>
            <person name="Hosoyama A."/>
            <person name="Shimodaira J."/>
            <person name="Furukawa K."/>
        </authorList>
    </citation>
    <scope>NUCLEOTIDE SEQUENCE [LARGE SCALE GENOMIC DNA]</scope>
    <source>
        <strain evidence="3 4">KF715</strain>
    </source>
</reference>
<feature type="region of interest" description="Disordered" evidence="1">
    <location>
        <begin position="1"/>
        <end position="29"/>
    </location>
</feature>
<keyword evidence="2" id="KW-0472">Membrane</keyword>
<evidence type="ECO:0000313" key="3">
    <source>
        <dbReference type="EMBL" id="BAW25123.1"/>
    </source>
</evidence>
<proteinExistence type="predicted"/>
<dbReference type="RefSeq" id="WP_024717634.1">
    <property type="nucleotide sequence ID" value="NZ_AP015029.1"/>
</dbReference>
<sequence length="318" mass="35018">MEDHESDGLTSVMGLRNRSHVSREELRKASSAHKEINGIVGELDKQINVASQRLADLKTGRGNEIISSHKVEVYEFWLNIPGYSGSIEGAKAQLVTHGSLEHVSNVSNETKSGLTGAVIGGVLLGPLGAAAGVLATRKNKITTRVDRVDTRQVELQIQGPGYAWSTVGSLSAADTFRVIRDSINAAGSNTKSLNEAQREQNLLLKALQADYQTHHGRLIDAANEVAECRQMYEVHKKEFLTSRQPLVEDIRDRIGRFPKSLQWLGLLMGPVLLVILAATITYARVTDSPWVNNLLLAAVADVFLWGTLFVLFILRYRR</sequence>
<dbReference type="Proteomes" id="UP000218731">
    <property type="component" value="Chromosome 1"/>
</dbReference>
<keyword evidence="2" id="KW-1133">Transmembrane helix</keyword>
<evidence type="ECO:0000256" key="1">
    <source>
        <dbReference type="SAM" id="MobiDB-lite"/>
    </source>
</evidence>
<organism evidence="3 4">
    <name type="scientific">Pseudomonas putida</name>
    <name type="common">Arthrobacter siderocapsulatus</name>
    <dbReference type="NCBI Taxonomy" id="303"/>
    <lineage>
        <taxon>Bacteria</taxon>
        <taxon>Pseudomonadati</taxon>
        <taxon>Pseudomonadota</taxon>
        <taxon>Gammaproteobacteria</taxon>
        <taxon>Pseudomonadales</taxon>
        <taxon>Pseudomonadaceae</taxon>
        <taxon>Pseudomonas</taxon>
    </lineage>
</organism>
<dbReference type="EMBL" id="AP015029">
    <property type="protein sequence ID" value="BAW25123.1"/>
    <property type="molecule type" value="Genomic_DNA"/>
</dbReference>
<gene>
    <name evidence="3" type="ORF">KF715C_ch45500</name>
</gene>
<keyword evidence="2" id="KW-0812">Transmembrane</keyword>
<evidence type="ECO:0000256" key="2">
    <source>
        <dbReference type="SAM" id="Phobius"/>
    </source>
</evidence>
<feature type="transmembrane region" description="Helical" evidence="2">
    <location>
        <begin position="114"/>
        <end position="135"/>
    </location>
</feature>
<protein>
    <submittedName>
        <fullName evidence="3">Uncharacterized protein</fullName>
    </submittedName>
</protein>
<evidence type="ECO:0000313" key="4">
    <source>
        <dbReference type="Proteomes" id="UP000218731"/>
    </source>
</evidence>
<feature type="transmembrane region" description="Helical" evidence="2">
    <location>
        <begin position="261"/>
        <end position="282"/>
    </location>
</feature>
<dbReference type="AlphaFoldDB" id="A0A1L7NI55"/>